<keyword evidence="1" id="KW-1133">Transmembrane helix</keyword>
<proteinExistence type="predicted"/>
<reference evidence="2" key="2">
    <citation type="submission" date="2023-01" db="EMBL/GenBank/DDBJ databases">
        <authorList>
            <person name="Sun Q."/>
            <person name="Evtushenko L."/>
        </authorList>
    </citation>
    <scope>NUCLEOTIDE SEQUENCE</scope>
    <source>
        <strain evidence="2">VKM B-2789</strain>
    </source>
</reference>
<reference evidence="2" key="1">
    <citation type="journal article" date="2014" name="Int. J. Syst. Evol. Microbiol.">
        <title>Complete genome sequence of Corynebacterium casei LMG S-19264T (=DSM 44701T), isolated from a smear-ripened cheese.</title>
        <authorList>
            <consortium name="US DOE Joint Genome Institute (JGI-PGF)"/>
            <person name="Walter F."/>
            <person name="Albersmeier A."/>
            <person name="Kalinowski J."/>
            <person name="Ruckert C."/>
        </authorList>
    </citation>
    <scope>NUCLEOTIDE SEQUENCE</scope>
    <source>
        <strain evidence="2">VKM B-2789</strain>
    </source>
</reference>
<accession>A0A9W6JYG4</accession>
<keyword evidence="3" id="KW-1185">Reference proteome</keyword>
<dbReference type="Proteomes" id="UP001143330">
    <property type="component" value="Unassembled WGS sequence"/>
</dbReference>
<sequence>MPHHDVVAAAEVKHTSVRRFRRALMEAGVVLTLTLAIVAVLCMFGLQAASAMEIGVLDGVDPSGRLTIGAMLLAAFVALCGLSSYMLRNTLQTVEPRHRRRQG</sequence>
<feature type="transmembrane region" description="Helical" evidence="1">
    <location>
        <begin position="66"/>
        <end position="87"/>
    </location>
</feature>
<protein>
    <submittedName>
        <fullName evidence="2">Uncharacterized protein</fullName>
    </submittedName>
</protein>
<gene>
    <name evidence="2" type="ORF">GCM10017653_27140</name>
</gene>
<evidence type="ECO:0000313" key="2">
    <source>
        <dbReference type="EMBL" id="GLK84644.1"/>
    </source>
</evidence>
<dbReference type="RefSeq" id="WP_213364520.1">
    <property type="nucleotide sequence ID" value="NZ_BSFM01000014.1"/>
</dbReference>
<evidence type="ECO:0000256" key="1">
    <source>
        <dbReference type="SAM" id="Phobius"/>
    </source>
</evidence>
<keyword evidence="1" id="KW-0472">Membrane</keyword>
<comment type="caution">
    <text evidence="2">The sequence shown here is derived from an EMBL/GenBank/DDBJ whole genome shotgun (WGS) entry which is preliminary data.</text>
</comment>
<dbReference type="AlphaFoldDB" id="A0A9W6JYG4"/>
<name>A0A9W6JYG4_9HYPH</name>
<dbReference type="EMBL" id="BSFM01000014">
    <property type="protein sequence ID" value="GLK84644.1"/>
    <property type="molecule type" value="Genomic_DNA"/>
</dbReference>
<organism evidence="2 3">
    <name type="scientific">Ancylobacter defluvii</name>
    <dbReference type="NCBI Taxonomy" id="1282440"/>
    <lineage>
        <taxon>Bacteria</taxon>
        <taxon>Pseudomonadati</taxon>
        <taxon>Pseudomonadota</taxon>
        <taxon>Alphaproteobacteria</taxon>
        <taxon>Hyphomicrobiales</taxon>
        <taxon>Xanthobacteraceae</taxon>
        <taxon>Ancylobacter</taxon>
    </lineage>
</organism>
<feature type="transmembrane region" description="Helical" evidence="1">
    <location>
        <begin position="23"/>
        <end position="46"/>
    </location>
</feature>
<keyword evidence="1" id="KW-0812">Transmembrane</keyword>
<evidence type="ECO:0000313" key="3">
    <source>
        <dbReference type="Proteomes" id="UP001143330"/>
    </source>
</evidence>